<dbReference type="Proteomes" id="UP000215196">
    <property type="component" value="Chromosome 1"/>
</dbReference>
<sequence>MSASRNNMVWKIKSFDQLSADELYKILQARVDVFVVEQHCPYPELDGYDQSALHLWAETDDEVSAYCRIFPPGIKYDEASIGRVLTKKNFRGLNLGKNVVKFALNTIESRYKITSVRISAQDYLLKFYGDFGFLDSGKKYLEDDIPHTEMLRP</sequence>
<feature type="domain" description="N-acetyltransferase" evidence="1">
    <location>
        <begin position="13"/>
        <end position="153"/>
    </location>
</feature>
<dbReference type="SUPFAM" id="SSF55729">
    <property type="entry name" value="Acyl-CoA N-acyltransferases (Nat)"/>
    <property type="match status" value="1"/>
</dbReference>
<protein>
    <submittedName>
        <fullName evidence="2">Putative acyltransferase</fullName>
    </submittedName>
</protein>
<dbReference type="PROSITE" id="PS51186">
    <property type="entry name" value="GNAT"/>
    <property type="match status" value="1"/>
</dbReference>
<gene>
    <name evidence="2" type="ORF">SAMEA4412677_01673</name>
</gene>
<keyword evidence="2" id="KW-0012">Acyltransferase</keyword>
<evidence type="ECO:0000259" key="1">
    <source>
        <dbReference type="PROSITE" id="PS51186"/>
    </source>
</evidence>
<name>A0A239XLF0_9FLAO</name>
<dbReference type="Pfam" id="PF13673">
    <property type="entry name" value="Acetyltransf_10"/>
    <property type="match status" value="1"/>
</dbReference>
<organism evidence="2 3">
    <name type="scientific">Chryseobacterium taklimakanense</name>
    <dbReference type="NCBI Taxonomy" id="536441"/>
    <lineage>
        <taxon>Bacteria</taxon>
        <taxon>Pseudomonadati</taxon>
        <taxon>Bacteroidota</taxon>
        <taxon>Flavobacteriia</taxon>
        <taxon>Flavobacteriales</taxon>
        <taxon>Weeksellaceae</taxon>
        <taxon>Chryseobacterium group</taxon>
        <taxon>Chryseobacterium</taxon>
    </lineage>
</organism>
<reference evidence="2 3" key="1">
    <citation type="submission" date="2017-06" db="EMBL/GenBank/DDBJ databases">
        <authorList>
            <consortium name="Pathogen Informatics"/>
        </authorList>
    </citation>
    <scope>NUCLEOTIDE SEQUENCE [LARGE SCALE GENOMIC DNA]</scope>
    <source>
        <strain evidence="2 3">NCTC13490</strain>
    </source>
</reference>
<dbReference type="InterPro" id="IPR000182">
    <property type="entry name" value="GNAT_dom"/>
</dbReference>
<proteinExistence type="predicted"/>
<dbReference type="Gene3D" id="3.40.630.30">
    <property type="match status" value="1"/>
</dbReference>
<dbReference type="RefSeq" id="WP_095072268.1">
    <property type="nucleotide sequence ID" value="NZ_LT906465.1"/>
</dbReference>
<dbReference type="InterPro" id="IPR016181">
    <property type="entry name" value="Acyl_CoA_acyltransferase"/>
</dbReference>
<dbReference type="AlphaFoldDB" id="A0A239XLF0"/>
<dbReference type="EMBL" id="LT906465">
    <property type="protein sequence ID" value="SNV47066.1"/>
    <property type="molecule type" value="Genomic_DNA"/>
</dbReference>
<evidence type="ECO:0000313" key="3">
    <source>
        <dbReference type="Proteomes" id="UP000215196"/>
    </source>
</evidence>
<evidence type="ECO:0000313" key="2">
    <source>
        <dbReference type="EMBL" id="SNV47066.1"/>
    </source>
</evidence>
<accession>A0A239XLF0</accession>
<dbReference type="CDD" id="cd04301">
    <property type="entry name" value="NAT_SF"/>
    <property type="match status" value="1"/>
</dbReference>
<keyword evidence="3" id="KW-1185">Reference proteome</keyword>
<keyword evidence="2" id="KW-0808">Transferase</keyword>
<dbReference type="KEGG" id="ctak:4412677_01673"/>
<dbReference type="GO" id="GO:0016747">
    <property type="term" value="F:acyltransferase activity, transferring groups other than amino-acyl groups"/>
    <property type="evidence" value="ECO:0007669"/>
    <property type="project" value="InterPro"/>
</dbReference>